<organism evidence="4 5">
    <name type="scientific">Shewanella morhuae</name>
    <dbReference type="NCBI Taxonomy" id="365591"/>
    <lineage>
        <taxon>Bacteria</taxon>
        <taxon>Pseudomonadati</taxon>
        <taxon>Pseudomonadota</taxon>
        <taxon>Gammaproteobacteria</taxon>
        <taxon>Alteromonadales</taxon>
        <taxon>Shewanellaceae</taxon>
        <taxon>Shewanella</taxon>
    </lineage>
</organism>
<evidence type="ECO:0000259" key="2">
    <source>
        <dbReference type="Pfam" id="PF20620"/>
    </source>
</evidence>
<name>A0A380C875_9GAMM</name>
<proteinExistence type="predicted"/>
<evidence type="ECO:0000313" key="4">
    <source>
        <dbReference type="EMBL" id="SUJ14700.1"/>
    </source>
</evidence>
<dbReference type="PANTHER" id="PTHR31151:SF0">
    <property type="entry name" value="PROLINE-TRNA LIGASE (DUF1680)"/>
    <property type="match status" value="1"/>
</dbReference>
<dbReference type="Proteomes" id="UP000255061">
    <property type="component" value="Unassembled WGS sequence"/>
</dbReference>
<dbReference type="Pfam" id="PF16375">
    <property type="entry name" value="DUF4986"/>
    <property type="match status" value="1"/>
</dbReference>
<evidence type="ECO:0000259" key="1">
    <source>
        <dbReference type="Pfam" id="PF16375"/>
    </source>
</evidence>
<dbReference type="InterPro" id="IPR032275">
    <property type="entry name" value="DUF4986"/>
</dbReference>
<dbReference type="InterPro" id="IPR049046">
    <property type="entry name" value="Beta-AFase-like_GH127_middle"/>
</dbReference>
<dbReference type="Pfam" id="PF20620">
    <property type="entry name" value="DUF6805"/>
    <property type="match status" value="1"/>
</dbReference>
<sequence>MFPDTNTSEITVDKDAQFTLNVRYPQWVQHNDLMLSINGQAQKFNAVAGQYINIKRQWHKGDKISITLPMTVTLEQIPDKSSYYSVLYGPIVLAAKTQPIANESLNFIGDSSRMGHIAKGPMCEPDQAPSFISDGTAFLQQITRLPFSELKFSTGKARMNQAKPLELIPFFRLHDSRYTVYFGQSAPNEWQQRQQSLSQKSQLEAKLAAQTLDLVLPGEQQPEADHFFKASKSEAGLNGTRHWRHAHDWFSYQLNAKGESAPILRLTYFGLDAGREFEIHINGKLLATVTLSAEKGADFYSQDYPIAAEMLVDPTQPFTVKFVAKADSIAGGLYEVRLLKSTKNQ</sequence>
<dbReference type="InterPro" id="IPR046544">
    <property type="entry name" value="GH146_SB_dom"/>
</dbReference>
<dbReference type="PANTHER" id="PTHR31151">
    <property type="entry name" value="PROLINE-TRNA LIGASE (DUF1680)"/>
    <property type="match status" value="1"/>
</dbReference>
<evidence type="ECO:0000259" key="3">
    <source>
        <dbReference type="Pfam" id="PF20736"/>
    </source>
</evidence>
<feature type="domain" description="Glycoside hydrolase GH146 substrate-binding" evidence="2">
    <location>
        <begin position="206"/>
        <end position="339"/>
    </location>
</feature>
<accession>A0A380C875</accession>
<dbReference type="EMBL" id="UGYV01000007">
    <property type="protein sequence ID" value="SUJ14700.1"/>
    <property type="molecule type" value="Genomic_DNA"/>
</dbReference>
<feature type="domain" description="Non-reducing end beta-L-arabinofuranosidase-like GH127 middle" evidence="3">
    <location>
        <begin position="2"/>
        <end position="70"/>
    </location>
</feature>
<gene>
    <name evidence="4" type="ORF">NCTC10736_04226</name>
</gene>
<dbReference type="AlphaFoldDB" id="A0A380C875"/>
<feature type="domain" description="DUF4986" evidence="1">
    <location>
        <begin position="106"/>
        <end position="182"/>
    </location>
</feature>
<protein>
    <submittedName>
        <fullName evidence="4">Uncharacterized protein conserved in bacteria</fullName>
    </submittedName>
</protein>
<dbReference type="Pfam" id="PF20736">
    <property type="entry name" value="Glyco_hydro127M"/>
    <property type="match status" value="1"/>
</dbReference>
<evidence type="ECO:0000313" key="5">
    <source>
        <dbReference type="Proteomes" id="UP000255061"/>
    </source>
</evidence>
<reference evidence="4 5" key="1">
    <citation type="submission" date="2018-06" db="EMBL/GenBank/DDBJ databases">
        <authorList>
            <consortium name="Pathogen Informatics"/>
            <person name="Doyle S."/>
        </authorList>
    </citation>
    <scope>NUCLEOTIDE SEQUENCE [LARGE SCALE GENOMIC DNA]</scope>
    <source>
        <strain evidence="4 5">NCTC10736</strain>
    </source>
</reference>